<sequence length="323" mass="36014">MSSDSAYSPAQLAEYLSYIGLPPSFHPSANPVLDLAYLTTLFTHQLTTVPYENLSIHYSPDHAINLEPQALFAKIVAARRGRGGYCMENSILFNHMLRALGFDVYTAGVRRRTRSPNGVPYGDYSGWVHLVNIVSLEDGAKYALDAGFGGDGPTMPLPLVEGVVHHNAIGTQEVRLVHNFTHNQRRVAGDGAHKMWIYQYRNGVDKEWNAFYAFYEVEFIEADFEVMSFYTSKSPDVGQHDTPLAIRFLRGEGDGDKGRITGKVMLSGADVKRNVTGRTELVKTCVSEEERVEVLRELFGIEFTEKEREGIKGWASELGKTVA</sequence>
<dbReference type="InterPro" id="IPR053710">
    <property type="entry name" value="Arylamine_NAT_domain_sf"/>
</dbReference>
<organism evidence="3 4">
    <name type="scientific">Bombardia bombarda</name>
    <dbReference type="NCBI Taxonomy" id="252184"/>
    <lineage>
        <taxon>Eukaryota</taxon>
        <taxon>Fungi</taxon>
        <taxon>Dikarya</taxon>
        <taxon>Ascomycota</taxon>
        <taxon>Pezizomycotina</taxon>
        <taxon>Sordariomycetes</taxon>
        <taxon>Sordariomycetidae</taxon>
        <taxon>Sordariales</taxon>
        <taxon>Lasiosphaeriaceae</taxon>
        <taxon>Bombardia</taxon>
    </lineage>
</organism>
<dbReference type="Proteomes" id="UP001174934">
    <property type="component" value="Unassembled WGS sequence"/>
</dbReference>
<accession>A0AA40CFU6</accession>
<evidence type="ECO:0000313" key="3">
    <source>
        <dbReference type="EMBL" id="KAK0635933.1"/>
    </source>
</evidence>
<keyword evidence="2" id="KW-0012">Acyltransferase</keyword>
<comment type="similarity">
    <text evidence="1 2">Belongs to the arylamine N-acetyltransferase family.</text>
</comment>
<dbReference type="SUPFAM" id="SSF54001">
    <property type="entry name" value="Cysteine proteinases"/>
    <property type="match status" value="1"/>
</dbReference>
<gene>
    <name evidence="3" type="ORF">B0T17DRAFT_482675</name>
</gene>
<keyword evidence="2" id="KW-0808">Transferase</keyword>
<name>A0AA40CFU6_9PEZI</name>
<proteinExistence type="inferred from homology"/>
<evidence type="ECO:0000256" key="2">
    <source>
        <dbReference type="RuleBase" id="RU003452"/>
    </source>
</evidence>
<dbReference type="InterPro" id="IPR001447">
    <property type="entry name" value="Arylamine_N-AcTrfase"/>
</dbReference>
<reference evidence="3" key="1">
    <citation type="submission" date="2023-06" db="EMBL/GenBank/DDBJ databases">
        <title>Genome-scale phylogeny and comparative genomics of the fungal order Sordariales.</title>
        <authorList>
            <consortium name="Lawrence Berkeley National Laboratory"/>
            <person name="Hensen N."/>
            <person name="Bonometti L."/>
            <person name="Westerberg I."/>
            <person name="Brannstrom I.O."/>
            <person name="Guillou S."/>
            <person name="Cros-Aarteil S."/>
            <person name="Calhoun S."/>
            <person name="Haridas S."/>
            <person name="Kuo A."/>
            <person name="Mondo S."/>
            <person name="Pangilinan J."/>
            <person name="Riley R."/>
            <person name="LaButti K."/>
            <person name="Andreopoulos B."/>
            <person name="Lipzen A."/>
            <person name="Chen C."/>
            <person name="Yanf M."/>
            <person name="Daum C."/>
            <person name="Ng V."/>
            <person name="Clum A."/>
            <person name="Steindorff A."/>
            <person name="Ohm R."/>
            <person name="Martin F."/>
            <person name="Silar P."/>
            <person name="Natvig D."/>
            <person name="Lalanne C."/>
            <person name="Gautier V."/>
            <person name="Ament-velasquez S.L."/>
            <person name="Kruys A."/>
            <person name="Hutchinson M.I."/>
            <person name="Powell A.J."/>
            <person name="Barry K."/>
            <person name="Miller A.N."/>
            <person name="Grigoriev I.V."/>
            <person name="Debuchy R."/>
            <person name="Gladieux P."/>
            <person name="Thoren M.H."/>
            <person name="Johannesson H."/>
        </authorList>
    </citation>
    <scope>NUCLEOTIDE SEQUENCE</scope>
    <source>
        <strain evidence="3">SMH3391-2</strain>
    </source>
</reference>
<dbReference type="InterPro" id="IPR038765">
    <property type="entry name" value="Papain-like_cys_pep_sf"/>
</dbReference>
<evidence type="ECO:0000256" key="1">
    <source>
        <dbReference type="ARBA" id="ARBA00006547"/>
    </source>
</evidence>
<keyword evidence="4" id="KW-1185">Reference proteome</keyword>
<dbReference type="Pfam" id="PF00797">
    <property type="entry name" value="Acetyltransf_2"/>
    <property type="match status" value="1"/>
</dbReference>
<comment type="caution">
    <text evidence="3">The sequence shown here is derived from an EMBL/GenBank/DDBJ whole genome shotgun (WGS) entry which is preliminary data.</text>
</comment>
<dbReference type="PRINTS" id="PR01543">
    <property type="entry name" value="ANATRNSFRASE"/>
</dbReference>
<dbReference type="GO" id="GO:0016407">
    <property type="term" value="F:acetyltransferase activity"/>
    <property type="evidence" value="ECO:0007669"/>
    <property type="project" value="InterPro"/>
</dbReference>
<protein>
    <submittedName>
        <fullName evidence="3">Arylamine N-acetyltransferase 2</fullName>
    </submittedName>
</protein>
<evidence type="ECO:0000313" key="4">
    <source>
        <dbReference type="Proteomes" id="UP001174934"/>
    </source>
</evidence>
<dbReference type="EMBL" id="JAULSR010000001">
    <property type="protein sequence ID" value="KAK0635933.1"/>
    <property type="molecule type" value="Genomic_DNA"/>
</dbReference>
<dbReference type="PANTHER" id="PTHR11786">
    <property type="entry name" value="N-HYDROXYARYLAMINE O-ACETYLTRANSFERASE"/>
    <property type="match status" value="1"/>
</dbReference>
<dbReference type="PANTHER" id="PTHR11786:SF0">
    <property type="entry name" value="ARYLAMINE N-ACETYLTRANSFERASE 4-RELATED"/>
    <property type="match status" value="1"/>
</dbReference>
<dbReference type="Gene3D" id="3.30.2140.20">
    <property type="match status" value="1"/>
</dbReference>
<dbReference type="AlphaFoldDB" id="A0AA40CFU6"/>